<dbReference type="AlphaFoldDB" id="A0A542CUF4"/>
<evidence type="ECO:0000313" key="1">
    <source>
        <dbReference type="EMBL" id="TQI94448.1"/>
    </source>
</evidence>
<sequence>MDGEVTPHRVVTAAELAKPVGYAHAVVAAPGRTVYLGGQTAQDMNGEISGSTISEQFDIAAGNVVIALRAAGGGPQHLVSLIVYVTDVPAYRAALRDLGPLYRKHFGRHYPAVALLGVAELFDPDAKLELVGTAVIT</sequence>
<dbReference type="InterPro" id="IPR006175">
    <property type="entry name" value="YjgF/YER057c/UK114"/>
</dbReference>
<dbReference type="RefSeq" id="WP_142003675.1">
    <property type="nucleotide sequence ID" value="NZ_VFML01000002.1"/>
</dbReference>
<dbReference type="SUPFAM" id="SSF55298">
    <property type="entry name" value="YjgF-like"/>
    <property type="match status" value="1"/>
</dbReference>
<evidence type="ECO:0000313" key="2">
    <source>
        <dbReference type="Proteomes" id="UP000320876"/>
    </source>
</evidence>
<dbReference type="CDD" id="cd00448">
    <property type="entry name" value="YjgF_YER057c_UK114_family"/>
    <property type="match status" value="1"/>
</dbReference>
<reference evidence="1 2" key="1">
    <citation type="submission" date="2019-06" db="EMBL/GenBank/DDBJ databases">
        <title>Sequencing the genomes of 1000 actinobacteria strains.</title>
        <authorList>
            <person name="Klenk H.-P."/>
        </authorList>
    </citation>
    <scope>NUCLEOTIDE SEQUENCE [LARGE SCALE GENOMIC DNA]</scope>
    <source>
        <strain evidence="1 2">DSM 45679</strain>
    </source>
</reference>
<name>A0A542CUF4_AMYCI</name>
<organism evidence="1 2">
    <name type="scientific">Amycolatopsis cihanbeyliensis</name>
    <dbReference type="NCBI Taxonomy" id="1128664"/>
    <lineage>
        <taxon>Bacteria</taxon>
        <taxon>Bacillati</taxon>
        <taxon>Actinomycetota</taxon>
        <taxon>Actinomycetes</taxon>
        <taxon>Pseudonocardiales</taxon>
        <taxon>Pseudonocardiaceae</taxon>
        <taxon>Amycolatopsis</taxon>
    </lineage>
</organism>
<dbReference type="InterPro" id="IPR035959">
    <property type="entry name" value="RutC-like_sf"/>
</dbReference>
<proteinExistence type="predicted"/>
<dbReference type="OrthoDB" id="9815126at2"/>
<dbReference type="EMBL" id="VFML01000002">
    <property type="protein sequence ID" value="TQI94448.1"/>
    <property type="molecule type" value="Genomic_DNA"/>
</dbReference>
<comment type="caution">
    <text evidence="1">The sequence shown here is derived from an EMBL/GenBank/DDBJ whole genome shotgun (WGS) entry which is preliminary data.</text>
</comment>
<dbReference type="Gene3D" id="3.30.1330.40">
    <property type="entry name" value="RutC-like"/>
    <property type="match status" value="1"/>
</dbReference>
<dbReference type="PANTHER" id="PTHR43857:SF1">
    <property type="entry name" value="YJGH FAMILY PROTEIN"/>
    <property type="match status" value="1"/>
</dbReference>
<keyword evidence="2" id="KW-1185">Reference proteome</keyword>
<dbReference type="Pfam" id="PF01042">
    <property type="entry name" value="Ribonuc_L-PSP"/>
    <property type="match status" value="1"/>
</dbReference>
<dbReference type="Proteomes" id="UP000320876">
    <property type="component" value="Unassembled WGS sequence"/>
</dbReference>
<accession>A0A542CUF4</accession>
<protein>
    <submittedName>
        <fullName evidence="1">Enamine deaminase RidA (YjgF/YER057c/UK114 family)</fullName>
    </submittedName>
</protein>
<gene>
    <name evidence="1" type="ORF">FB471_6613</name>
</gene>
<dbReference type="PANTHER" id="PTHR43857">
    <property type="entry name" value="BLR7761 PROTEIN"/>
    <property type="match status" value="1"/>
</dbReference>